<feature type="domain" description="Death" evidence="2">
    <location>
        <begin position="1085"/>
        <end position="1172"/>
    </location>
</feature>
<dbReference type="InterPro" id="IPR009003">
    <property type="entry name" value="Peptidase_S1_PA"/>
</dbReference>
<reference evidence="3 4" key="1">
    <citation type="submission" date="2020-03" db="EMBL/GenBank/DDBJ databases">
        <title>Whole genome shotgun sequence of Phytohabitans houttuyneae NBRC 108639.</title>
        <authorList>
            <person name="Komaki H."/>
            <person name="Tamura T."/>
        </authorList>
    </citation>
    <scope>NUCLEOTIDE SEQUENCE [LARGE SCALE GENOMIC DNA]</scope>
    <source>
        <strain evidence="3 4">NBRC 108639</strain>
    </source>
</reference>
<dbReference type="InterPro" id="IPR000488">
    <property type="entry name" value="Death_dom"/>
</dbReference>
<keyword evidence="1" id="KW-0812">Transmembrane</keyword>
<feature type="transmembrane region" description="Helical" evidence="1">
    <location>
        <begin position="1480"/>
        <end position="1498"/>
    </location>
</feature>
<dbReference type="InterPro" id="IPR027417">
    <property type="entry name" value="P-loop_NTPase"/>
</dbReference>
<evidence type="ECO:0000313" key="3">
    <source>
        <dbReference type="EMBL" id="GFJ81038.1"/>
    </source>
</evidence>
<dbReference type="Gene3D" id="2.40.10.10">
    <property type="entry name" value="Trypsin-like serine proteases"/>
    <property type="match status" value="1"/>
</dbReference>
<organism evidence="3 4">
    <name type="scientific">Phytohabitans houttuyneae</name>
    <dbReference type="NCBI Taxonomy" id="1076126"/>
    <lineage>
        <taxon>Bacteria</taxon>
        <taxon>Bacillati</taxon>
        <taxon>Actinomycetota</taxon>
        <taxon>Actinomycetes</taxon>
        <taxon>Micromonosporales</taxon>
        <taxon>Micromonosporaceae</taxon>
    </lineage>
</organism>
<reference evidence="3 4" key="2">
    <citation type="submission" date="2020-03" db="EMBL/GenBank/DDBJ databases">
        <authorList>
            <person name="Ichikawa N."/>
            <person name="Kimura A."/>
            <person name="Kitahashi Y."/>
            <person name="Uohara A."/>
        </authorList>
    </citation>
    <scope>NUCLEOTIDE SEQUENCE [LARGE SCALE GENOMIC DNA]</scope>
    <source>
        <strain evidence="3 4">NBRC 108639</strain>
    </source>
</reference>
<accession>A0A6V8KF98</accession>
<dbReference type="InterPro" id="IPR043504">
    <property type="entry name" value="Peptidase_S1_PA_chymotrypsin"/>
</dbReference>
<dbReference type="Pfam" id="PF13365">
    <property type="entry name" value="Trypsin_2"/>
    <property type="match status" value="1"/>
</dbReference>
<dbReference type="SUPFAM" id="SSF50494">
    <property type="entry name" value="Trypsin-like serine proteases"/>
    <property type="match status" value="1"/>
</dbReference>
<evidence type="ECO:0000259" key="2">
    <source>
        <dbReference type="PROSITE" id="PS50017"/>
    </source>
</evidence>
<dbReference type="Proteomes" id="UP000482800">
    <property type="component" value="Unassembled WGS sequence"/>
</dbReference>
<dbReference type="SUPFAM" id="SSF52540">
    <property type="entry name" value="P-loop containing nucleoside triphosphate hydrolases"/>
    <property type="match status" value="1"/>
</dbReference>
<sequence>MALQVSSMADVVRASSVSLWDGEQFLGSGFFVEPHLVVTCAHVVWRRPDRIAVRWREHLLDGDVVVRHPPEHGGGDYYAHPDVAFVRVAAAPDHPVARLASDVSVPPELLAYGFSAATPDAGVAPDTLRLTVVGRSGQFLRLKDDEIVDGMSGSPALDPRTGLVYGLVKASRDYGGPRGGWIVQATDVALVRSSHAAVLGPPADPTHPRLRPAPGSALHDLLVAQRRAAERLPYRLVDGPAPPLSTIYVRQRAAPRYAGPRSDVPVRSVSEVLRRHRHTLVVGGPGAGKSALVQHIVAETAGWWLDGGGEAAAPYGPALTLRVPATAMLGRRPWLELLAGAVERDLSDYLDRGVDPQTLDPAATPGIEWLLLVDGLDEVYDRDQRQRLIDALGHRVAEYGSAWRFLVTSRPLFGAELAGLGAHLPDPAAEPRFGDYELRQFDPPGLRRFARAWFTVRTPERAENNATTFLEEVDHRRLDPLVRVPLLATIAAVVFEGHPDGPLPMSRTGLYERFVANLVYTRQRRQDLRQALTDQLAVYAPGATRVVDLLFDRTQEWLEEVAHHRLASGEETTTTALAQRWLDRQPGGAPEVPELARHLRAMLLGTGLLTVSGEDVRFIHRGFAEYLAAGYSVRHDWNEREWLRRVRRDGITNLDMFRLARWADAGNDAAPVLRRLLRVRPHARPPFVRRPQLLDFGTILRDGLPLPEQSVDGLVAAGFTAVRRLRVVDESALPALTYVLRCLNARSAGPARLVQLARDRRVAPIKRVAAARALIMTGARDDRRAAVDALHGIVTNTPPGDTGGLWATYTLALVGDADARRRAIGRLARDAVAEGDPESRVRATLFLAELGHGAIADQRLLVRAVSPSLPRSMRVEAVETLRLAGPASGGAPVVERLADVWQQFRAANLTRAGRLAATGQRAETETIDADDASGLAEGAARLADHDPAAAERILVAARAEGGLSDAVLAVVEERLTRSGHHATATAIVPEAETLIGNRPPAWEHAVRAVDRAVAAEERLEAAVALASYRAERQTAEWLQMAWHTDPAVPIIHKIEATLELARHRGHYDLANDLLRTHAGDRRLSRWQRLAARLGGVALDLDELTVYLSGGPPLGWRHPSLAWIARHSDPEQPVRRALLRGWLRHSGESTDALARAVAAASSREVAEALRTALSEKDDPAPVPAAPDEGDLASARRAMSARAESLRIVLAAGMLNDDWADRSLAASIGDDAADRADAALVEVVTDPAAAARHDRRLARARTALRCPWYARLLAEMVDVTGPQRAARLALGVALRREAEAYVAGRRRPVRLPSLPAWRAARQTLRRDATRITLAVLAAYATTFAGAAAALLGDGLLTVALVARVAEVQAQLALPVLVVLGCLLVRPARSLAAEHRTRLVLLAAGGLAAFMARPEAGTPLRVPAWPGIEDGLRRLDAFVVDHLPLASKDLALAVTVAGIVTAIAALNLHFATSAARRPTALRTAVRAVLLAATAWWVLALSPSDLWAAVRSLASVFASAGLP</sequence>
<dbReference type="Gene3D" id="3.40.50.300">
    <property type="entry name" value="P-loop containing nucleotide triphosphate hydrolases"/>
    <property type="match status" value="1"/>
</dbReference>
<keyword evidence="4" id="KW-1185">Reference proteome</keyword>
<gene>
    <name evidence="3" type="ORF">Phou_052180</name>
</gene>
<protein>
    <recommendedName>
        <fullName evidence="2">Death domain-containing protein</fullName>
    </recommendedName>
</protein>
<name>A0A6V8KF98_9ACTN</name>
<dbReference type="EMBL" id="BLPF01000002">
    <property type="protein sequence ID" value="GFJ81038.1"/>
    <property type="molecule type" value="Genomic_DNA"/>
</dbReference>
<keyword evidence="1" id="KW-1133">Transmembrane helix</keyword>
<evidence type="ECO:0000256" key="1">
    <source>
        <dbReference type="SAM" id="Phobius"/>
    </source>
</evidence>
<feature type="transmembrane region" description="Helical" evidence="1">
    <location>
        <begin position="1447"/>
        <end position="1468"/>
    </location>
</feature>
<dbReference type="PROSITE" id="PS50017">
    <property type="entry name" value="DEATH_DOMAIN"/>
    <property type="match status" value="1"/>
</dbReference>
<dbReference type="GO" id="GO:0007165">
    <property type="term" value="P:signal transduction"/>
    <property type="evidence" value="ECO:0007669"/>
    <property type="project" value="InterPro"/>
</dbReference>
<keyword evidence="1" id="KW-0472">Membrane</keyword>
<proteinExistence type="predicted"/>
<evidence type="ECO:0000313" key="4">
    <source>
        <dbReference type="Proteomes" id="UP000482800"/>
    </source>
</evidence>
<comment type="caution">
    <text evidence="3">The sequence shown here is derived from an EMBL/GenBank/DDBJ whole genome shotgun (WGS) entry which is preliminary data.</text>
</comment>